<dbReference type="AlphaFoldDB" id="A0A0C2YBD6"/>
<dbReference type="EMBL" id="KN831770">
    <property type="protein sequence ID" value="KIM47118.1"/>
    <property type="molecule type" value="Genomic_DNA"/>
</dbReference>
<name>A0A0C2YBD6_HEBCY</name>
<feature type="coiled-coil region" evidence="1">
    <location>
        <begin position="79"/>
        <end position="106"/>
    </location>
</feature>
<gene>
    <name evidence="2" type="ORF">M413DRAFT_270087</name>
</gene>
<proteinExistence type="predicted"/>
<keyword evidence="1" id="KW-0175">Coiled coil</keyword>
<dbReference type="Gene3D" id="3.40.50.300">
    <property type="entry name" value="P-loop containing nucleotide triphosphate hydrolases"/>
    <property type="match status" value="1"/>
</dbReference>
<reference evidence="3" key="2">
    <citation type="submission" date="2015-01" db="EMBL/GenBank/DDBJ databases">
        <title>Evolutionary Origins and Diversification of the Mycorrhizal Mutualists.</title>
        <authorList>
            <consortium name="DOE Joint Genome Institute"/>
            <consortium name="Mycorrhizal Genomics Consortium"/>
            <person name="Kohler A."/>
            <person name="Kuo A."/>
            <person name="Nagy L.G."/>
            <person name="Floudas D."/>
            <person name="Copeland A."/>
            <person name="Barry K.W."/>
            <person name="Cichocki N."/>
            <person name="Veneault-Fourrey C."/>
            <person name="LaButti K."/>
            <person name="Lindquist E.A."/>
            <person name="Lipzen A."/>
            <person name="Lundell T."/>
            <person name="Morin E."/>
            <person name="Murat C."/>
            <person name="Riley R."/>
            <person name="Ohm R."/>
            <person name="Sun H."/>
            <person name="Tunlid A."/>
            <person name="Henrissat B."/>
            <person name="Grigoriev I.V."/>
            <person name="Hibbett D.S."/>
            <person name="Martin F."/>
        </authorList>
    </citation>
    <scope>NUCLEOTIDE SEQUENCE [LARGE SCALE GENOMIC DNA]</scope>
    <source>
        <strain evidence="3">h7</strain>
    </source>
</reference>
<sequence length="222" mass="25133">MPEDEDSSEGLVVKATKGIEQDIKRLLSTLETLKQDLAVENLWVPSLQEELNPSADPFSTALERLTFQLAKSLRDFAVALELRARLERLVNKFEDLQKDIQRVIDAADDIEEYYPSFSLDKRHMRLGLAVFHGRDDLVKCIAQMFQQEETPCVCILGPCGMGKTSTLLAVLDSSLLQQRFPPGSRVWVPCIEATSANHLVQIALYSIGNAWRSANYVRRDYF</sequence>
<accession>A0A0C2YBD6</accession>
<evidence type="ECO:0000313" key="2">
    <source>
        <dbReference type="EMBL" id="KIM47118.1"/>
    </source>
</evidence>
<keyword evidence="3" id="KW-1185">Reference proteome</keyword>
<protein>
    <submittedName>
        <fullName evidence="2">Uncharacterized protein</fullName>
    </submittedName>
</protein>
<dbReference type="InterPro" id="IPR027417">
    <property type="entry name" value="P-loop_NTPase"/>
</dbReference>
<dbReference type="Proteomes" id="UP000053424">
    <property type="component" value="Unassembled WGS sequence"/>
</dbReference>
<evidence type="ECO:0000256" key="1">
    <source>
        <dbReference type="SAM" id="Coils"/>
    </source>
</evidence>
<reference evidence="2 3" key="1">
    <citation type="submission" date="2014-04" db="EMBL/GenBank/DDBJ databases">
        <authorList>
            <consortium name="DOE Joint Genome Institute"/>
            <person name="Kuo A."/>
            <person name="Gay G."/>
            <person name="Dore J."/>
            <person name="Kohler A."/>
            <person name="Nagy L.G."/>
            <person name="Floudas D."/>
            <person name="Copeland A."/>
            <person name="Barry K.W."/>
            <person name="Cichocki N."/>
            <person name="Veneault-Fourrey C."/>
            <person name="LaButti K."/>
            <person name="Lindquist E.A."/>
            <person name="Lipzen A."/>
            <person name="Lundell T."/>
            <person name="Morin E."/>
            <person name="Murat C."/>
            <person name="Sun H."/>
            <person name="Tunlid A."/>
            <person name="Henrissat B."/>
            <person name="Grigoriev I.V."/>
            <person name="Hibbett D.S."/>
            <person name="Martin F."/>
            <person name="Nordberg H.P."/>
            <person name="Cantor M.N."/>
            <person name="Hua S.X."/>
        </authorList>
    </citation>
    <scope>NUCLEOTIDE SEQUENCE [LARGE SCALE GENOMIC DNA]</scope>
    <source>
        <strain evidence="3">h7</strain>
    </source>
</reference>
<dbReference type="STRING" id="686832.A0A0C2YBD6"/>
<dbReference type="SUPFAM" id="SSF52540">
    <property type="entry name" value="P-loop containing nucleoside triphosphate hydrolases"/>
    <property type="match status" value="1"/>
</dbReference>
<organism evidence="2 3">
    <name type="scientific">Hebeloma cylindrosporum</name>
    <dbReference type="NCBI Taxonomy" id="76867"/>
    <lineage>
        <taxon>Eukaryota</taxon>
        <taxon>Fungi</taxon>
        <taxon>Dikarya</taxon>
        <taxon>Basidiomycota</taxon>
        <taxon>Agaricomycotina</taxon>
        <taxon>Agaricomycetes</taxon>
        <taxon>Agaricomycetidae</taxon>
        <taxon>Agaricales</taxon>
        <taxon>Agaricineae</taxon>
        <taxon>Hymenogastraceae</taxon>
        <taxon>Hebeloma</taxon>
    </lineage>
</organism>
<dbReference type="HOGENOM" id="CLU_1245516_0_0_1"/>
<dbReference type="OrthoDB" id="3052556at2759"/>
<evidence type="ECO:0000313" key="3">
    <source>
        <dbReference type="Proteomes" id="UP000053424"/>
    </source>
</evidence>